<feature type="compositionally biased region" description="Polar residues" evidence="8">
    <location>
        <begin position="281"/>
        <end position="292"/>
    </location>
</feature>
<feature type="region of interest" description="Disordered" evidence="8">
    <location>
        <begin position="641"/>
        <end position="681"/>
    </location>
</feature>
<evidence type="ECO:0000256" key="4">
    <source>
        <dbReference type="ARBA" id="ARBA00023242"/>
    </source>
</evidence>
<evidence type="ECO:0000256" key="6">
    <source>
        <dbReference type="ARBA" id="ARBA00029455"/>
    </source>
</evidence>
<keyword evidence="5 7" id="KW-0687">Ribonucleoprotein</keyword>
<dbReference type="GeneID" id="36537355"/>
<comment type="subcellular location">
    <subcellularLocation>
        <location evidence="1 7">Nucleus</location>
        <location evidence="1 7">Nucleolus</location>
    </subcellularLocation>
</comment>
<evidence type="ECO:0000256" key="7">
    <source>
        <dbReference type="PIRNR" id="PIRNR017300"/>
    </source>
</evidence>
<keyword evidence="2 7" id="KW-0690">Ribosome biogenesis</keyword>
<evidence type="ECO:0000256" key="3">
    <source>
        <dbReference type="ARBA" id="ARBA00022552"/>
    </source>
</evidence>
<feature type="compositionally biased region" description="Acidic residues" evidence="8">
    <location>
        <begin position="257"/>
        <end position="268"/>
    </location>
</feature>
<feature type="region of interest" description="Disordered" evidence="8">
    <location>
        <begin position="247"/>
        <end position="381"/>
    </location>
</feature>
<dbReference type="Pfam" id="PF04006">
    <property type="entry name" value="Mpp10"/>
    <property type="match status" value="1"/>
</dbReference>
<evidence type="ECO:0000256" key="2">
    <source>
        <dbReference type="ARBA" id="ARBA00022517"/>
    </source>
</evidence>
<reference evidence="10" key="1">
    <citation type="journal article" date="2018" name="Proc. Natl. Acad. Sci. U.S.A.">
        <title>Linking secondary metabolites to gene clusters through genome sequencing of six diverse Aspergillus species.</title>
        <authorList>
            <person name="Kaerboelling I."/>
            <person name="Vesth T.C."/>
            <person name="Frisvad J.C."/>
            <person name="Nybo J.L."/>
            <person name="Theobald S."/>
            <person name="Kuo A."/>
            <person name="Bowyer P."/>
            <person name="Matsuda Y."/>
            <person name="Mondo S."/>
            <person name="Lyhne E.K."/>
            <person name="Kogle M.E."/>
            <person name="Clum A."/>
            <person name="Lipzen A."/>
            <person name="Salamov A."/>
            <person name="Ngan C.Y."/>
            <person name="Daum C."/>
            <person name="Chiniquy J."/>
            <person name="Barry K."/>
            <person name="LaButti K."/>
            <person name="Haridas S."/>
            <person name="Simmons B.A."/>
            <person name="Magnuson J.K."/>
            <person name="Mortensen U.H."/>
            <person name="Larsen T.O."/>
            <person name="Grigoriev I.V."/>
            <person name="Baker S.E."/>
            <person name="Andersen M.R."/>
        </authorList>
    </citation>
    <scope>NUCLEOTIDE SEQUENCE [LARGE SCALE GENOMIC DNA]</scope>
    <source>
        <strain evidence="10">IBT 16806</strain>
    </source>
</reference>
<comment type="caution">
    <text evidence="9">The sequence shown here is derived from an EMBL/GenBank/DDBJ whole genome shotgun (WGS) entry which is preliminary data.</text>
</comment>
<dbReference type="GO" id="GO:0032040">
    <property type="term" value="C:small-subunit processome"/>
    <property type="evidence" value="ECO:0007669"/>
    <property type="project" value="TreeGrafter"/>
</dbReference>
<dbReference type="OMA" id="HFAEDFG"/>
<dbReference type="AlphaFoldDB" id="A0A2I1C6G9"/>
<accession>A0A2I1C6G9</accession>
<comment type="function">
    <text evidence="7">Involved in nucleolar processing of pre-18S ribosomal RNA.</text>
</comment>
<feature type="region of interest" description="Disordered" evidence="8">
    <location>
        <begin position="147"/>
        <end position="228"/>
    </location>
</feature>
<dbReference type="EMBL" id="MSZS01000005">
    <property type="protein sequence ID" value="PKX93224.1"/>
    <property type="molecule type" value="Genomic_DNA"/>
</dbReference>
<dbReference type="VEuPathDB" id="FungiDB:P174DRAFT_461655"/>
<dbReference type="GO" id="GO:0005732">
    <property type="term" value="C:sno(s)RNA-containing ribonucleoprotein complex"/>
    <property type="evidence" value="ECO:0007669"/>
    <property type="project" value="UniProtKB-UniRule"/>
</dbReference>
<feature type="compositionally biased region" description="Basic and acidic residues" evidence="8">
    <location>
        <begin position="247"/>
        <end position="256"/>
    </location>
</feature>
<dbReference type="PANTHER" id="PTHR17039:SF0">
    <property type="entry name" value="U3 SMALL NUCLEOLAR RIBONUCLEOPROTEIN PROTEIN MPP10"/>
    <property type="match status" value="1"/>
</dbReference>
<evidence type="ECO:0000313" key="10">
    <source>
        <dbReference type="Proteomes" id="UP000234474"/>
    </source>
</evidence>
<comment type="similarity">
    <text evidence="6 7">Belongs to the MPP10 family.</text>
</comment>
<feature type="compositionally biased region" description="Basic residues" evidence="8">
    <location>
        <begin position="652"/>
        <end position="661"/>
    </location>
</feature>
<protein>
    <recommendedName>
        <fullName evidence="7">U3 small nucleolar ribonucleoprotein protein MPP10</fullName>
    </recommendedName>
</protein>
<proteinExistence type="inferred from homology"/>
<evidence type="ECO:0000256" key="5">
    <source>
        <dbReference type="ARBA" id="ARBA00023274"/>
    </source>
</evidence>
<name>A0A2I1C6G9_ASPN1</name>
<dbReference type="GO" id="GO:0034457">
    <property type="term" value="C:Mpp10 complex"/>
    <property type="evidence" value="ECO:0007669"/>
    <property type="project" value="UniProtKB-UniRule"/>
</dbReference>
<evidence type="ECO:0000256" key="1">
    <source>
        <dbReference type="ARBA" id="ARBA00004604"/>
    </source>
</evidence>
<keyword evidence="4 7" id="KW-0539">Nucleus</keyword>
<dbReference type="OrthoDB" id="445326at2759"/>
<feature type="compositionally biased region" description="Acidic residues" evidence="8">
    <location>
        <begin position="181"/>
        <end position="190"/>
    </location>
</feature>
<evidence type="ECO:0000256" key="8">
    <source>
        <dbReference type="SAM" id="MobiDB-lite"/>
    </source>
</evidence>
<dbReference type="RefSeq" id="XP_024681819.1">
    <property type="nucleotide sequence ID" value="XM_024830029.1"/>
</dbReference>
<keyword evidence="3 7" id="KW-0698">rRNA processing</keyword>
<feature type="compositionally biased region" description="Polar residues" evidence="8">
    <location>
        <begin position="333"/>
        <end position="344"/>
    </location>
</feature>
<feature type="compositionally biased region" description="Low complexity" evidence="8">
    <location>
        <begin position="161"/>
        <end position="170"/>
    </location>
</feature>
<dbReference type="GO" id="GO:0006364">
    <property type="term" value="P:rRNA processing"/>
    <property type="evidence" value="ECO:0007669"/>
    <property type="project" value="UniProtKB-KW"/>
</dbReference>
<keyword evidence="10" id="KW-1185">Reference proteome</keyword>
<sequence>MDQTVMQDQSETIIQCPESRSTRSNGYNMPIESALSTPWLFLSPTTSLHANTVDCAKYFLDSLALSVSNAQLARQRVMRKRKRSDYEQETLHHVLQLKELFVQGFTSDQIWEQATRILDSAKQEIEQDSALIAQHVEPAFLDARASPIQSQEANSEDISDFSDISISSESAADRSDRNSASDDDMEDMESLPESPSMAEGHSDEDSRTDVEESENDNHNSRDTYVQDPFGLNDGFFSIDEFNKQSEFLERQDAKGEIDDDLESDEEEIDWHVDPLAGGGSVPSQATRPTAQRSKSSFEDGSESSSDEEGPTFDNVAVENDIDSEGDDAYAISADTTNWMNTSDIKYSDFFEPPPRKTTSTKTRPLPKTQPHGAPVETDIDRAIADVRRDLLEDDESLDGNDSSDIELAGSKHQHSAHEKQRARIADEIRRLEAANVAKKDWMLAGEARGAERPMNSLIEEDLDFERVGKPVPVVTTELSGDIEELVKRRILAKEFDEVIRRRPGISEGRTAKKGRFELEDTKPQQSLAELFETDHLRATDPNYVDPKNHKLLREHTEISNLWKEISDRLDTLSNWHYRPKAPQANINVITDVATIMMEDAQPAASSAVGGLAALAPQEIYAPGDNGKVAGEVTLKNGESIAKDEMTRDEKSKLRRRQKKLRKSDSDPAKQQSGKAAEKQQIVSTLEKSGVKVIGREGHLTDVYGARDREGTAKTGADILKL</sequence>
<dbReference type="STRING" id="1392255.A0A2I1C6G9"/>
<dbReference type="PANTHER" id="PTHR17039">
    <property type="entry name" value="U3 SMALL NUCLEOLAR RIBONUCLEOPROTEIN PROTEIN MPP10"/>
    <property type="match status" value="1"/>
</dbReference>
<dbReference type="InterPro" id="IPR012173">
    <property type="entry name" value="Mpp10"/>
</dbReference>
<feature type="compositionally biased region" description="Basic and acidic residues" evidence="8">
    <location>
        <begin position="171"/>
        <end position="180"/>
    </location>
</feature>
<organism evidence="9 10">
    <name type="scientific">Aspergillus novofumigatus (strain IBT 16806)</name>
    <dbReference type="NCBI Taxonomy" id="1392255"/>
    <lineage>
        <taxon>Eukaryota</taxon>
        <taxon>Fungi</taxon>
        <taxon>Dikarya</taxon>
        <taxon>Ascomycota</taxon>
        <taxon>Pezizomycotina</taxon>
        <taxon>Eurotiomycetes</taxon>
        <taxon>Eurotiomycetidae</taxon>
        <taxon>Eurotiales</taxon>
        <taxon>Aspergillaceae</taxon>
        <taxon>Aspergillus</taxon>
        <taxon>Aspergillus subgen. Fumigati</taxon>
    </lineage>
</organism>
<evidence type="ECO:0000313" key="9">
    <source>
        <dbReference type="EMBL" id="PKX93224.1"/>
    </source>
</evidence>
<feature type="compositionally biased region" description="Low complexity" evidence="8">
    <location>
        <begin position="356"/>
        <end position="368"/>
    </location>
</feature>
<feature type="compositionally biased region" description="Basic and acidic residues" evidence="8">
    <location>
        <begin position="641"/>
        <end position="651"/>
    </location>
</feature>
<dbReference type="PIRSF" id="PIRSF017300">
    <property type="entry name" value="snoRNP_Mpp10"/>
    <property type="match status" value="1"/>
</dbReference>
<gene>
    <name evidence="9" type="ORF">P174DRAFT_461655</name>
</gene>
<feature type="compositionally biased region" description="Basic and acidic residues" evidence="8">
    <location>
        <begin position="200"/>
        <end position="221"/>
    </location>
</feature>
<dbReference type="Proteomes" id="UP000234474">
    <property type="component" value="Unassembled WGS sequence"/>
</dbReference>
<feature type="region of interest" description="Disordered" evidence="8">
    <location>
        <begin position="393"/>
        <end position="420"/>
    </location>
</feature>
<feature type="compositionally biased region" description="Acidic residues" evidence="8">
    <location>
        <begin position="393"/>
        <end position="404"/>
    </location>
</feature>
<feature type="compositionally biased region" description="Acidic residues" evidence="8">
    <location>
        <begin position="299"/>
        <end position="310"/>
    </location>
</feature>